<organism evidence="1 2">
    <name type="scientific">Penicillium subrubescens</name>
    <dbReference type="NCBI Taxonomy" id="1316194"/>
    <lineage>
        <taxon>Eukaryota</taxon>
        <taxon>Fungi</taxon>
        <taxon>Dikarya</taxon>
        <taxon>Ascomycota</taxon>
        <taxon>Pezizomycotina</taxon>
        <taxon>Eurotiomycetes</taxon>
        <taxon>Eurotiomycetidae</taxon>
        <taxon>Eurotiales</taxon>
        <taxon>Aspergillaceae</taxon>
        <taxon>Penicillium</taxon>
    </lineage>
</organism>
<dbReference type="EMBL" id="MNBE01000310">
    <property type="protein sequence ID" value="OKP10836.1"/>
    <property type="molecule type" value="Genomic_DNA"/>
</dbReference>
<dbReference type="Proteomes" id="UP000186955">
    <property type="component" value="Unassembled WGS sequence"/>
</dbReference>
<comment type="caution">
    <text evidence="1">The sequence shown here is derived from an EMBL/GenBank/DDBJ whole genome shotgun (WGS) entry which is preliminary data.</text>
</comment>
<gene>
    <name evidence="1" type="ORF">PENSUB_3656</name>
</gene>
<keyword evidence="2" id="KW-1185">Reference proteome</keyword>
<evidence type="ECO:0000313" key="2">
    <source>
        <dbReference type="Proteomes" id="UP000186955"/>
    </source>
</evidence>
<accession>A0A1Q5UED4</accession>
<dbReference type="AlphaFoldDB" id="A0A1Q5UED4"/>
<protein>
    <submittedName>
        <fullName evidence="1">Uncharacterized protein</fullName>
    </submittedName>
</protein>
<reference evidence="1 2" key="1">
    <citation type="submission" date="2016-10" db="EMBL/GenBank/DDBJ databases">
        <title>Genome sequence of the ascomycete fungus Penicillium subrubescens.</title>
        <authorList>
            <person name="De Vries R.P."/>
            <person name="Peng M."/>
            <person name="Dilokpimol A."/>
            <person name="Hilden K."/>
            <person name="Makela M.R."/>
            <person name="Grigoriev I."/>
            <person name="Riley R."/>
            <person name="Granchi Z."/>
        </authorList>
    </citation>
    <scope>NUCLEOTIDE SEQUENCE [LARGE SCALE GENOMIC DNA]</scope>
    <source>
        <strain evidence="1 2">CBS 132785</strain>
    </source>
</reference>
<evidence type="ECO:0000313" key="1">
    <source>
        <dbReference type="EMBL" id="OKP10836.1"/>
    </source>
</evidence>
<sequence>MTEASEVRDEQRRLREQIHEDLGGVATVLNTIADLQLALTLRHRAMMDIVTGLASDSASRDLVLTE</sequence>
<name>A0A1Q5UED4_9EURO</name>
<proteinExistence type="predicted"/>